<protein>
    <submittedName>
        <fullName evidence="3">Uncharacterized protein</fullName>
    </submittedName>
</protein>
<sequence length="476" mass="51948">MTVLTKELIALGCIRDAGQRSLFIELVAEESGLEVSERGLEPRAEMVALLMKILPHQRGFPALRGAVEALASVEAADSLALLAARELRGVETRGDPALPPVLSNKARRQARELLAAGPVPRAALHTELARELRIDLPDCDDAVDFFDHLLEQNAQYDGLPPVVVLAEVTAALGSARATELRAWSDNWAEEAGQSAGLGERRERLAGPATRDASVPRALVVMIDPADDSSDRIFVRHWVNAAAGIWQPVALGVQTTTLTALADVVDRAVRHGEAQWAHRPDDGPVHIEFVLPHSLLNHDVARLGIEGDTAPLPVSLRYYVHLRSLDRMRARDPAQLRRWRARWNTFQAASAADTYRWNGAHGQGDLERWRAALAATPEKTAVILQHPAVRGNGLEALAAAVAEGVGLAAWDRRENNERSVEVLQLILGTAPAQLPAKVHQLRTQAETDDVGPLLVGRHIAFLWDDPNRLVDCEEMPA</sequence>
<organism evidence="3 4">
    <name type="scientific">Streptomyces kunmingensis</name>
    <dbReference type="NCBI Taxonomy" id="68225"/>
    <lineage>
        <taxon>Bacteria</taxon>
        <taxon>Bacillati</taxon>
        <taxon>Actinomycetota</taxon>
        <taxon>Actinomycetes</taxon>
        <taxon>Kitasatosporales</taxon>
        <taxon>Streptomycetaceae</taxon>
        <taxon>Streptomyces</taxon>
    </lineage>
</organism>
<dbReference type="RefSeq" id="WP_324767844.1">
    <property type="nucleotide sequence ID" value="NZ_BAAATS010000006.1"/>
</dbReference>
<feature type="domain" description="vWA-MoxR associated protein middle region 0" evidence="1">
    <location>
        <begin position="103"/>
        <end position="201"/>
    </location>
</feature>
<name>A0ABU6C971_9ACTN</name>
<evidence type="ECO:0000259" key="1">
    <source>
        <dbReference type="Pfam" id="PF19916"/>
    </source>
</evidence>
<accession>A0ABU6C971</accession>
<dbReference type="InterPro" id="IPR045555">
    <property type="entry name" value="VMAP-M0"/>
</dbReference>
<feature type="domain" description="vWA-MoxR associated protein C-terminal" evidence="2">
    <location>
        <begin position="230"/>
        <end position="465"/>
    </location>
</feature>
<evidence type="ECO:0000313" key="3">
    <source>
        <dbReference type="EMBL" id="MEB3960707.1"/>
    </source>
</evidence>
<gene>
    <name evidence="3" type="ORF">OKJ48_10710</name>
</gene>
<dbReference type="InterPro" id="IPR045450">
    <property type="entry name" value="VMAP_C"/>
</dbReference>
<dbReference type="Pfam" id="PF19916">
    <property type="entry name" value="VMAP-M0"/>
    <property type="match status" value="1"/>
</dbReference>
<evidence type="ECO:0000259" key="2">
    <source>
        <dbReference type="Pfam" id="PF20028"/>
    </source>
</evidence>
<proteinExistence type="predicted"/>
<reference evidence="3 4" key="1">
    <citation type="submission" date="2022-10" db="EMBL/GenBank/DDBJ databases">
        <authorList>
            <person name="Xie J."/>
            <person name="Shen N."/>
        </authorList>
    </citation>
    <scope>NUCLEOTIDE SEQUENCE [LARGE SCALE GENOMIC DNA]</scope>
    <source>
        <strain evidence="3 4">DSM 41681</strain>
    </source>
</reference>
<evidence type="ECO:0000313" key="4">
    <source>
        <dbReference type="Proteomes" id="UP001352223"/>
    </source>
</evidence>
<dbReference type="Pfam" id="PF20028">
    <property type="entry name" value="VMAP-C"/>
    <property type="match status" value="1"/>
</dbReference>
<dbReference type="EMBL" id="JAOZYB010000060">
    <property type="protein sequence ID" value="MEB3960707.1"/>
    <property type="molecule type" value="Genomic_DNA"/>
</dbReference>
<dbReference type="Proteomes" id="UP001352223">
    <property type="component" value="Unassembled WGS sequence"/>
</dbReference>
<comment type="caution">
    <text evidence="3">The sequence shown here is derived from an EMBL/GenBank/DDBJ whole genome shotgun (WGS) entry which is preliminary data.</text>
</comment>
<keyword evidence="4" id="KW-1185">Reference proteome</keyword>